<protein>
    <submittedName>
        <fullName evidence="3">Host cell factor</fullName>
    </submittedName>
</protein>
<evidence type="ECO:0000313" key="4">
    <source>
        <dbReference type="Proteomes" id="UP000190776"/>
    </source>
</evidence>
<evidence type="ECO:0000313" key="3">
    <source>
        <dbReference type="EMBL" id="OMP85498.1"/>
    </source>
</evidence>
<dbReference type="PANTHER" id="PTHR23244:SF497">
    <property type="entry name" value="WALL ANCHORED PROTEIN, PUTATIVE-RELATED"/>
    <property type="match status" value="1"/>
</dbReference>
<keyword evidence="2" id="KW-0812">Transmembrane</keyword>
<keyword evidence="2" id="KW-0472">Membrane</keyword>
<organism evidence="3 4">
    <name type="scientific">Diplodia seriata</name>
    <dbReference type="NCBI Taxonomy" id="420778"/>
    <lineage>
        <taxon>Eukaryota</taxon>
        <taxon>Fungi</taxon>
        <taxon>Dikarya</taxon>
        <taxon>Ascomycota</taxon>
        <taxon>Pezizomycotina</taxon>
        <taxon>Dothideomycetes</taxon>
        <taxon>Dothideomycetes incertae sedis</taxon>
        <taxon>Botryosphaeriales</taxon>
        <taxon>Botryosphaeriaceae</taxon>
        <taxon>Diplodia</taxon>
    </lineage>
</organism>
<dbReference type="STRING" id="420778.A0A1S8BDV1"/>
<feature type="region of interest" description="Disordered" evidence="1">
    <location>
        <begin position="316"/>
        <end position="390"/>
    </location>
</feature>
<evidence type="ECO:0000256" key="2">
    <source>
        <dbReference type="SAM" id="Phobius"/>
    </source>
</evidence>
<dbReference type="OrthoDB" id="10251809at2759"/>
<dbReference type="Gene3D" id="2.120.10.80">
    <property type="entry name" value="Kelch-type beta propeller"/>
    <property type="match status" value="1"/>
</dbReference>
<dbReference type="InterPro" id="IPR015915">
    <property type="entry name" value="Kelch-typ_b-propeller"/>
</dbReference>
<dbReference type="Pfam" id="PF24681">
    <property type="entry name" value="Kelch_KLHDC2_KLHL20_DRC7"/>
    <property type="match status" value="1"/>
</dbReference>
<dbReference type="Proteomes" id="UP000190776">
    <property type="component" value="Unassembled WGS sequence"/>
</dbReference>
<evidence type="ECO:0000256" key="1">
    <source>
        <dbReference type="SAM" id="MobiDB-lite"/>
    </source>
</evidence>
<proteinExistence type="predicted"/>
<gene>
    <name evidence="3" type="ORF">BK809_0004168</name>
</gene>
<keyword evidence="2" id="KW-1133">Transmembrane helix</keyword>
<dbReference type="InterPro" id="IPR011043">
    <property type="entry name" value="Gal_Oxase/kelch_b-propeller"/>
</dbReference>
<feature type="transmembrane region" description="Helical" evidence="2">
    <location>
        <begin position="287"/>
        <end position="309"/>
    </location>
</feature>
<dbReference type="PANTHER" id="PTHR23244">
    <property type="entry name" value="KELCH REPEAT DOMAIN"/>
    <property type="match status" value="1"/>
</dbReference>
<feature type="compositionally biased region" description="Basic and acidic residues" evidence="1">
    <location>
        <begin position="318"/>
        <end position="328"/>
    </location>
</feature>
<dbReference type="AlphaFoldDB" id="A0A1S8BDV1"/>
<comment type="caution">
    <text evidence="3">The sequence shown here is derived from an EMBL/GenBank/DDBJ whole genome shotgun (WGS) entry which is preliminary data.</text>
</comment>
<dbReference type="EMBL" id="MSZU01000084">
    <property type="protein sequence ID" value="OMP85498.1"/>
    <property type="molecule type" value="Genomic_DNA"/>
</dbReference>
<name>A0A1S8BDV1_9PEZI</name>
<reference evidence="3 4" key="1">
    <citation type="submission" date="2017-01" db="EMBL/GenBank/DDBJ databases">
        <title>Draft genome sequence of Diplodia seriata F98.1, a fungal species involved in grapevine trunk diseases.</title>
        <authorList>
            <person name="Robert-Siegwald G."/>
            <person name="Vallet J."/>
            <person name="Abou-Mansour E."/>
            <person name="Xu J."/>
            <person name="Rey P."/>
            <person name="Bertsch C."/>
            <person name="Rego C."/>
            <person name="Larignon P."/>
            <person name="Fontaine F."/>
            <person name="Lebrun M.-H."/>
        </authorList>
    </citation>
    <scope>NUCLEOTIDE SEQUENCE [LARGE SCALE GENOMIC DNA]</scope>
    <source>
        <strain evidence="3 4">F98.1</strain>
    </source>
</reference>
<dbReference type="SUPFAM" id="SSF50965">
    <property type="entry name" value="Galactose oxidase, central domain"/>
    <property type="match status" value="1"/>
</dbReference>
<sequence>MGNTTEFLGGMIVLNTVDTSSKNLSTATLGDPRVAGGLQFIDAIGSNGALIAIGGLQRNENQTEVITFDHVHLCDDFTANSTWYRQSATGDIPPPRSDFCIVAASAPDNSSHNIYLYGGIDPTNTTTGPILYDDIYILSLPSFTWTRVFGGESPRWGHTCHLVGNRQMLTVGGTIDAFVYDVETQTQTTINASALTCDWETKGVAVLDMSTMKWGSVFDAYAAAYRVPDAVVGAIGGGAEGGATATAPAGGFDETVVAAMFSPRVAATPPSGDSGAADTDSGDAGTVAGAVVGGLVAVGLLLGICLCILRKKKRAREKAREEEDRNRNTEGYQGMGYPEFPDASRYELNGQGHVPEMTGGALAHELHATEEPMELASSHRPFELSTDLSR</sequence>
<accession>A0A1S8BDV1</accession>